<proteinExistence type="predicted"/>
<dbReference type="EMBL" id="RRYP01018020">
    <property type="protein sequence ID" value="TNV73823.1"/>
    <property type="molecule type" value="Genomic_DNA"/>
</dbReference>
<organism evidence="1 2">
    <name type="scientific">Halteria grandinella</name>
    <dbReference type="NCBI Taxonomy" id="5974"/>
    <lineage>
        <taxon>Eukaryota</taxon>
        <taxon>Sar</taxon>
        <taxon>Alveolata</taxon>
        <taxon>Ciliophora</taxon>
        <taxon>Intramacronucleata</taxon>
        <taxon>Spirotrichea</taxon>
        <taxon>Stichotrichia</taxon>
        <taxon>Sporadotrichida</taxon>
        <taxon>Halteriidae</taxon>
        <taxon>Halteria</taxon>
    </lineage>
</organism>
<evidence type="ECO:0000313" key="2">
    <source>
        <dbReference type="Proteomes" id="UP000785679"/>
    </source>
</evidence>
<keyword evidence="2" id="KW-1185">Reference proteome</keyword>
<dbReference type="Proteomes" id="UP000785679">
    <property type="component" value="Unassembled WGS sequence"/>
</dbReference>
<gene>
    <name evidence="1" type="ORF">FGO68_gene8571</name>
</gene>
<evidence type="ECO:0000313" key="1">
    <source>
        <dbReference type="EMBL" id="TNV73823.1"/>
    </source>
</evidence>
<comment type="caution">
    <text evidence="1">The sequence shown here is derived from an EMBL/GenBank/DDBJ whole genome shotgun (WGS) entry which is preliminary data.</text>
</comment>
<reference evidence="1" key="1">
    <citation type="submission" date="2019-06" db="EMBL/GenBank/DDBJ databases">
        <authorList>
            <person name="Zheng W."/>
        </authorList>
    </citation>
    <scope>NUCLEOTIDE SEQUENCE</scope>
    <source>
        <strain evidence="1">QDHG01</strain>
    </source>
</reference>
<sequence>MLVSRFLTFSSNSVISNSLCLKLLSAPSSLLLISLSATSSNLSLSLCMTSSVTRRVMSWLVSFWDTF</sequence>
<dbReference type="AlphaFoldDB" id="A0A8J8NF14"/>
<protein>
    <submittedName>
        <fullName evidence="1">Uncharacterized protein</fullName>
    </submittedName>
</protein>
<name>A0A8J8NF14_HALGN</name>
<accession>A0A8J8NF14</accession>